<accession>A0ABY5ZP17</accession>
<dbReference type="SMART" id="SM00304">
    <property type="entry name" value="HAMP"/>
    <property type="match status" value="1"/>
</dbReference>
<keyword evidence="7" id="KW-1133">Transmembrane helix</keyword>
<evidence type="ECO:0000256" key="7">
    <source>
        <dbReference type="SAM" id="Phobius"/>
    </source>
</evidence>
<evidence type="ECO:0000313" key="10">
    <source>
        <dbReference type="EMBL" id="UWZ80851.1"/>
    </source>
</evidence>
<evidence type="ECO:0000256" key="4">
    <source>
        <dbReference type="ARBA" id="ARBA00022553"/>
    </source>
</evidence>
<dbReference type="InterPro" id="IPR003594">
    <property type="entry name" value="HATPase_dom"/>
</dbReference>
<dbReference type="InterPro" id="IPR004358">
    <property type="entry name" value="Sig_transdc_His_kin-like_C"/>
</dbReference>
<comment type="catalytic activity">
    <reaction evidence="1">
        <text>ATP + protein L-histidine = ADP + protein N-phospho-L-histidine.</text>
        <dbReference type="EC" id="2.7.13.3"/>
    </reaction>
</comment>
<name>A0ABY5ZP17_9BACT</name>
<keyword evidence="5" id="KW-0808">Transferase</keyword>
<dbReference type="SMART" id="SM00388">
    <property type="entry name" value="HisKA"/>
    <property type="match status" value="1"/>
</dbReference>
<dbReference type="Gene3D" id="1.10.287.130">
    <property type="match status" value="1"/>
</dbReference>
<keyword evidence="6" id="KW-0418">Kinase</keyword>
<dbReference type="Gene3D" id="6.10.340.10">
    <property type="match status" value="1"/>
</dbReference>
<feature type="domain" description="Histidine kinase" evidence="8">
    <location>
        <begin position="307"/>
        <end position="516"/>
    </location>
</feature>
<comment type="subcellular location">
    <subcellularLocation>
        <location evidence="2">Membrane</location>
    </subcellularLocation>
</comment>
<dbReference type="EMBL" id="CP092109">
    <property type="protein sequence ID" value="UWZ80851.1"/>
    <property type="molecule type" value="Genomic_DNA"/>
</dbReference>
<dbReference type="Pfam" id="PF00512">
    <property type="entry name" value="HisKA"/>
    <property type="match status" value="1"/>
</dbReference>
<feature type="domain" description="HAMP" evidence="9">
    <location>
        <begin position="214"/>
        <end position="265"/>
    </location>
</feature>
<keyword evidence="4" id="KW-0597">Phosphoprotein</keyword>
<feature type="transmembrane region" description="Helical" evidence="7">
    <location>
        <begin position="6"/>
        <end position="27"/>
    </location>
</feature>
<evidence type="ECO:0000256" key="5">
    <source>
        <dbReference type="ARBA" id="ARBA00022679"/>
    </source>
</evidence>
<keyword evidence="7" id="KW-0472">Membrane</keyword>
<dbReference type="InterPro" id="IPR036890">
    <property type="entry name" value="HATPase_C_sf"/>
</dbReference>
<dbReference type="GO" id="GO:0005524">
    <property type="term" value="F:ATP binding"/>
    <property type="evidence" value="ECO:0007669"/>
    <property type="project" value="UniProtKB-KW"/>
</dbReference>
<dbReference type="Proteomes" id="UP001060414">
    <property type="component" value="Chromosome"/>
</dbReference>
<evidence type="ECO:0000256" key="6">
    <source>
        <dbReference type="ARBA" id="ARBA00022777"/>
    </source>
</evidence>
<feature type="transmembrane region" description="Helical" evidence="7">
    <location>
        <begin position="193"/>
        <end position="216"/>
    </location>
</feature>
<dbReference type="SUPFAM" id="SSF47384">
    <property type="entry name" value="Homodimeric domain of signal transducing histidine kinase"/>
    <property type="match status" value="1"/>
</dbReference>
<dbReference type="InterPro" id="IPR003660">
    <property type="entry name" value="HAMP_dom"/>
</dbReference>
<keyword evidence="11" id="KW-1185">Reference proteome</keyword>
<sequence length="531" mass="59024">MHFNLITKLTLVTGVVLLVAMVLFAFINVTTLKKIFLEEAIHDVDNLSETLIRSTHYQMLEDDRKRVYQMIQEVGTQRGIEHIRLINKDGEITFSTERAEIGTILDKSTEGCNVCHAEDTPLIHASSMNRSRIFEDRDGKEVLGMARAIYNQESCATADCHFHPPDVSMVGILDVIVSLEGMHLQTSTYRNNIIALTLMLLLVVASCLTLVTQRFITNPLGQLLRHTQRIARGDWGPIELNSHDEFGKLAGAFNDMTQSLKHAQDELAQWGSQLEIKVEERTQEIKEMQSRLIRSEKVASLGELVAGIAHELNNPLTGVLMFSSMIAGDPRLDPALKPDFETIIHETQRCAEIVRGLLDFARESVPKKTLCSVEQILEQTLTLVAHHSSFHDIQVERHYQETPQILVDPNQLEQVFMNLLINASQAMENGGKLEIKTGTLSKDAQVFVKISDSGCGISEENLSKIFDPFFSTKGHKGTGLGLSVSYGIIENHGGSIEVESRVGIGTTFTILLPLHYQAEQQGAGHRLGAPA</sequence>
<dbReference type="SUPFAM" id="SSF55874">
    <property type="entry name" value="ATPase domain of HSP90 chaperone/DNA topoisomerase II/histidine kinase"/>
    <property type="match status" value="1"/>
</dbReference>
<proteinExistence type="predicted"/>
<dbReference type="SMART" id="SM00387">
    <property type="entry name" value="HATPase_c"/>
    <property type="match status" value="1"/>
</dbReference>
<reference evidence="10" key="1">
    <citation type="journal article" date="2022" name="Environ. Microbiol.">
        <title>Geoalkalibacter halelectricus SAP #1 sp. nov. possessing extracellular electron transfer and mineral#reducing capabilities from a haloalkaline environment.</title>
        <authorList>
            <person name="Yadav S."/>
            <person name="Singh R."/>
            <person name="Sundharam S.S."/>
            <person name="Chaudhary S."/>
            <person name="Krishnamurthi S."/>
            <person name="Patil S.A."/>
        </authorList>
    </citation>
    <scope>NUCLEOTIDE SEQUENCE</scope>
    <source>
        <strain evidence="10">SAP-1</strain>
    </source>
</reference>
<dbReference type="InterPro" id="IPR036097">
    <property type="entry name" value="HisK_dim/P_sf"/>
</dbReference>
<evidence type="ECO:0000256" key="2">
    <source>
        <dbReference type="ARBA" id="ARBA00004370"/>
    </source>
</evidence>
<dbReference type="Pfam" id="PF00672">
    <property type="entry name" value="HAMP"/>
    <property type="match status" value="1"/>
</dbReference>
<dbReference type="Pfam" id="PF02518">
    <property type="entry name" value="HATPase_c"/>
    <property type="match status" value="1"/>
</dbReference>
<dbReference type="Gene3D" id="3.30.565.10">
    <property type="entry name" value="Histidine kinase-like ATPase, C-terminal domain"/>
    <property type="match status" value="1"/>
</dbReference>
<dbReference type="PANTHER" id="PTHR43065">
    <property type="entry name" value="SENSOR HISTIDINE KINASE"/>
    <property type="match status" value="1"/>
</dbReference>
<dbReference type="SUPFAM" id="SSF158472">
    <property type="entry name" value="HAMP domain-like"/>
    <property type="match status" value="1"/>
</dbReference>
<evidence type="ECO:0000259" key="9">
    <source>
        <dbReference type="PROSITE" id="PS50885"/>
    </source>
</evidence>
<evidence type="ECO:0000259" key="8">
    <source>
        <dbReference type="PROSITE" id="PS50109"/>
    </source>
</evidence>
<evidence type="ECO:0000256" key="1">
    <source>
        <dbReference type="ARBA" id="ARBA00000085"/>
    </source>
</evidence>
<dbReference type="PROSITE" id="PS50109">
    <property type="entry name" value="HIS_KIN"/>
    <property type="match status" value="1"/>
</dbReference>
<organism evidence="10 11">
    <name type="scientific">Geoalkalibacter halelectricus</name>
    <dbReference type="NCBI Taxonomy" id="2847045"/>
    <lineage>
        <taxon>Bacteria</taxon>
        <taxon>Pseudomonadati</taxon>
        <taxon>Thermodesulfobacteriota</taxon>
        <taxon>Desulfuromonadia</taxon>
        <taxon>Desulfuromonadales</taxon>
        <taxon>Geoalkalibacteraceae</taxon>
        <taxon>Geoalkalibacter</taxon>
    </lineage>
</organism>
<keyword evidence="10" id="KW-0547">Nucleotide-binding</keyword>
<dbReference type="InterPro" id="IPR005467">
    <property type="entry name" value="His_kinase_dom"/>
</dbReference>
<evidence type="ECO:0000256" key="3">
    <source>
        <dbReference type="ARBA" id="ARBA00012438"/>
    </source>
</evidence>
<dbReference type="PANTHER" id="PTHR43065:SF42">
    <property type="entry name" value="TWO-COMPONENT SENSOR PPRA"/>
    <property type="match status" value="1"/>
</dbReference>
<dbReference type="CDD" id="cd06225">
    <property type="entry name" value="HAMP"/>
    <property type="match status" value="1"/>
</dbReference>
<keyword evidence="10" id="KW-0067">ATP-binding</keyword>
<dbReference type="CDD" id="cd00082">
    <property type="entry name" value="HisKA"/>
    <property type="match status" value="1"/>
</dbReference>
<keyword evidence="7" id="KW-0812">Transmembrane</keyword>
<evidence type="ECO:0000313" key="11">
    <source>
        <dbReference type="Proteomes" id="UP001060414"/>
    </source>
</evidence>
<dbReference type="Gene3D" id="3.30.450.290">
    <property type="match status" value="1"/>
</dbReference>
<dbReference type="InterPro" id="IPR003661">
    <property type="entry name" value="HisK_dim/P_dom"/>
</dbReference>
<dbReference type="EC" id="2.7.13.3" evidence="3"/>
<dbReference type="PRINTS" id="PR00344">
    <property type="entry name" value="BCTRLSENSOR"/>
</dbReference>
<dbReference type="RefSeq" id="WP_260749218.1">
    <property type="nucleotide sequence ID" value="NZ_CP092109.1"/>
</dbReference>
<dbReference type="PROSITE" id="PS50885">
    <property type="entry name" value="HAMP"/>
    <property type="match status" value="1"/>
</dbReference>
<gene>
    <name evidence="10" type="ORF">L9S41_05470</name>
</gene>
<protein>
    <recommendedName>
        <fullName evidence="3">histidine kinase</fullName>
        <ecNumber evidence="3">2.7.13.3</ecNumber>
    </recommendedName>
</protein>